<keyword evidence="1" id="KW-0472">Membrane</keyword>
<dbReference type="Proteomes" id="UP000288405">
    <property type="component" value="Unassembled WGS sequence"/>
</dbReference>
<dbReference type="RefSeq" id="WP_126777162.1">
    <property type="nucleotide sequence ID" value="NZ_PIPM01000008.1"/>
</dbReference>
<comment type="caution">
    <text evidence="2">The sequence shown here is derived from an EMBL/GenBank/DDBJ whole genome shotgun (WGS) entry which is preliminary data.</text>
</comment>
<gene>
    <name evidence="2" type="ORF">CWE11_08330</name>
</gene>
<name>A0A432WEM0_9GAMM</name>
<proteinExistence type="predicted"/>
<evidence type="ECO:0000313" key="3">
    <source>
        <dbReference type="Proteomes" id="UP000288405"/>
    </source>
</evidence>
<protein>
    <submittedName>
        <fullName evidence="2">Uncharacterized protein</fullName>
    </submittedName>
</protein>
<evidence type="ECO:0000256" key="1">
    <source>
        <dbReference type="SAM" id="Phobius"/>
    </source>
</evidence>
<accession>A0A432WEM0</accession>
<evidence type="ECO:0000313" key="2">
    <source>
        <dbReference type="EMBL" id="RUO31343.1"/>
    </source>
</evidence>
<dbReference type="OrthoDB" id="6237642at2"/>
<reference evidence="2 3" key="1">
    <citation type="journal article" date="2011" name="Front. Microbiol.">
        <title>Genomic signatures of strain selection and enhancement in Bacillus atrophaeus var. globigii, a historical biowarfare simulant.</title>
        <authorList>
            <person name="Gibbons H.S."/>
            <person name="Broomall S.M."/>
            <person name="McNew L.A."/>
            <person name="Daligault H."/>
            <person name="Chapman C."/>
            <person name="Bruce D."/>
            <person name="Karavis M."/>
            <person name="Krepps M."/>
            <person name="McGregor P.A."/>
            <person name="Hong C."/>
            <person name="Park K.H."/>
            <person name="Akmal A."/>
            <person name="Feldman A."/>
            <person name="Lin J.S."/>
            <person name="Chang W.E."/>
            <person name="Higgs B.W."/>
            <person name="Demirev P."/>
            <person name="Lindquist J."/>
            <person name="Liem A."/>
            <person name="Fochler E."/>
            <person name="Read T.D."/>
            <person name="Tapia R."/>
            <person name="Johnson S."/>
            <person name="Bishop-Lilly K.A."/>
            <person name="Detter C."/>
            <person name="Han C."/>
            <person name="Sozhamannan S."/>
            <person name="Rosenzweig C.N."/>
            <person name="Skowronski E.W."/>
        </authorList>
    </citation>
    <scope>NUCLEOTIDE SEQUENCE [LARGE SCALE GENOMIC DNA]</scope>
    <source>
        <strain evidence="2 3">GYP-17</strain>
    </source>
</reference>
<organism evidence="2 3">
    <name type="scientific">Aliidiomarina sanyensis</name>
    <dbReference type="NCBI Taxonomy" id="1249555"/>
    <lineage>
        <taxon>Bacteria</taxon>
        <taxon>Pseudomonadati</taxon>
        <taxon>Pseudomonadota</taxon>
        <taxon>Gammaproteobacteria</taxon>
        <taxon>Alteromonadales</taxon>
        <taxon>Idiomarinaceae</taxon>
        <taxon>Aliidiomarina</taxon>
    </lineage>
</organism>
<keyword evidence="1" id="KW-0812">Transmembrane</keyword>
<dbReference type="EMBL" id="PIPM01000008">
    <property type="protein sequence ID" value="RUO31343.1"/>
    <property type="molecule type" value="Genomic_DNA"/>
</dbReference>
<keyword evidence="1" id="KW-1133">Transmembrane helix</keyword>
<sequence length="208" mass="23031">MKPNASGQALLESVLVIAVTGVLLIGLIPPLLQSLQQRYHQGQHLQLQLQQAPLRSAFNLPSLDRDWLSEVSGLNVTDGNTSVTTDAAYPTATVLHPIWSILSVQRDFSLPTTNRSLAGWSATEDTPPTLFFSALSDDWSPHTQAALQTRPQALTSTQMLQTIGFHHIQELMAWLPFAREFAPNNLRFGHVDIDVVPEKKLCQQRDCS</sequence>
<feature type="transmembrane region" description="Helical" evidence="1">
    <location>
        <begin position="9"/>
        <end position="32"/>
    </location>
</feature>
<dbReference type="AlphaFoldDB" id="A0A432WEM0"/>
<keyword evidence="3" id="KW-1185">Reference proteome</keyword>